<feature type="compositionally biased region" description="Polar residues" evidence="1">
    <location>
        <begin position="261"/>
        <end position="289"/>
    </location>
</feature>
<dbReference type="Proteomes" id="UP000663829">
    <property type="component" value="Unassembled WGS sequence"/>
</dbReference>
<evidence type="ECO:0000313" key="4">
    <source>
        <dbReference type="EMBL" id="CAF3544427.1"/>
    </source>
</evidence>
<sequence length="394" mass="44067">MPVEMDRNSRDERNSMKSRYRDNDSSFNRDGPPQTRGGYRNRLPYSSSHGSRGSRPPPPQQSQSSSRGGDPRMSRGGGSRMSSGYRPMNSRGHNSSYNNNGFISQGRQSSNIRGGDSRDSAPSYYDSSPPPSRYDSRSAPHSRVDMYESVQQSLPSAPLPPPMPSHPISMPRERSGPSPYTMREPMESKYASYSRRNDAPQTYSRNDPYFSTSSRDIPMRNNNDPYLRDFALSSSSVPRDPYLNSREQYRNDLYDAPLPRNSHSMYTGSRGNDYHLSQQSGRELYRTNTGGSLPPQSSSSYGLSSRGVRSNDPRERDMSHRLPSRGEMLSNRGMEPMSTSSRSNDYRPSGGGPMSSTTRTGGGGSGERLNLKRPAPRDDRPSFGQPPSKRPLRR</sequence>
<feature type="compositionally biased region" description="Low complexity" evidence="1">
    <location>
        <begin position="290"/>
        <end position="308"/>
    </location>
</feature>
<reference evidence="3" key="1">
    <citation type="submission" date="2021-02" db="EMBL/GenBank/DDBJ databases">
        <authorList>
            <person name="Nowell W R."/>
        </authorList>
    </citation>
    <scope>NUCLEOTIDE SEQUENCE</scope>
</reference>
<evidence type="ECO:0000313" key="5">
    <source>
        <dbReference type="EMBL" id="CAF3759613.1"/>
    </source>
</evidence>
<gene>
    <name evidence="3" type="ORF">GPM918_LOCUS13076</name>
    <name evidence="2" type="ORF">OVA965_LOCUS2732</name>
    <name evidence="5" type="ORF">SRO942_LOCUS13076</name>
    <name evidence="4" type="ORF">TMI583_LOCUS2731</name>
</gene>
<keyword evidence="6" id="KW-1185">Reference proteome</keyword>
<evidence type="ECO:0000313" key="6">
    <source>
        <dbReference type="Proteomes" id="UP000663829"/>
    </source>
</evidence>
<feature type="region of interest" description="Disordered" evidence="1">
    <location>
        <begin position="1"/>
        <end position="222"/>
    </location>
</feature>
<dbReference type="Proteomes" id="UP000682733">
    <property type="component" value="Unassembled WGS sequence"/>
</dbReference>
<organism evidence="3 6">
    <name type="scientific">Didymodactylos carnosus</name>
    <dbReference type="NCBI Taxonomy" id="1234261"/>
    <lineage>
        <taxon>Eukaryota</taxon>
        <taxon>Metazoa</taxon>
        <taxon>Spiralia</taxon>
        <taxon>Gnathifera</taxon>
        <taxon>Rotifera</taxon>
        <taxon>Eurotatoria</taxon>
        <taxon>Bdelloidea</taxon>
        <taxon>Philodinida</taxon>
        <taxon>Philodinidae</taxon>
        <taxon>Didymodactylos</taxon>
    </lineage>
</organism>
<protein>
    <submittedName>
        <fullName evidence="3">Uncharacterized protein</fullName>
    </submittedName>
</protein>
<feature type="compositionally biased region" description="Polar residues" evidence="1">
    <location>
        <begin position="91"/>
        <end position="112"/>
    </location>
</feature>
<dbReference type="EMBL" id="CAJNOK010000604">
    <property type="protein sequence ID" value="CAF0764435.1"/>
    <property type="molecule type" value="Genomic_DNA"/>
</dbReference>
<feature type="compositionally biased region" description="Basic and acidic residues" evidence="1">
    <location>
        <begin position="309"/>
        <end position="320"/>
    </location>
</feature>
<name>A0A814FRZ3_9BILA</name>
<dbReference type="EMBL" id="CAJOBA010000604">
    <property type="protein sequence ID" value="CAF3544427.1"/>
    <property type="molecule type" value="Genomic_DNA"/>
</dbReference>
<dbReference type="EMBL" id="CAJNOQ010002945">
    <property type="protein sequence ID" value="CAF0987463.1"/>
    <property type="molecule type" value="Genomic_DNA"/>
</dbReference>
<evidence type="ECO:0000256" key="1">
    <source>
        <dbReference type="SAM" id="MobiDB-lite"/>
    </source>
</evidence>
<comment type="caution">
    <text evidence="3">The sequence shown here is derived from an EMBL/GenBank/DDBJ whole genome shotgun (WGS) entry which is preliminary data.</text>
</comment>
<accession>A0A814FRZ3</accession>
<evidence type="ECO:0000313" key="3">
    <source>
        <dbReference type="EMBL" id="CAF0987463.1"/>
    </source>
</evidence>
<dbReference type="EMBL" id="CAJOBC010002945">
    <property type="protein sequence ID" value="CAF3759613.1"/>
    <property type="molecule type" value="Genomic_DNA"/>
</dbReference>
<proteinExistence type="predicted"/>
<feature type="region of interest" description="Disordered" evidence="1">
    <location>
        <begin position="254"/>
        <end position="394"/>
    </location>
</feature>
<dbReference type="Proteomes" id="UP000677228">
    <property type="component" value="Unassembled WGS sequence"/>
</dbReference>
<feature type="compositionally biased region" description="Polar residues" evidence="1">
    <location>
        <begin position="199"/>
        <end position="222"/>
    </location>
</feature>
<dbReference type="Proteomes" id="UP000681722">
    <property type="component" value="Unassembled WGS sequence"/>
</dbReference>
<feature type="compositionally biased region" description="Basic and acidic residues" evidence="1">
    <location>
        <begin position="134"/>
        <end position="146"/>
    </location>
</feature>
<dbReference type="AlphaFoldDB" id="A0A814FRZ3"/>
<feature type="compositionally biased region" description="Basic and acidic residues" evidence="1">
    <location>
        <begin position="1"/>
        <end position="24"/>
    </location>
</feature>
<evidence type="ECO:0000313" key="2">
    <source>
        <dbReference type="EMBL" id="CAF0764435.1"/>
    </source>
</evidence>